<dbReference type="InterPro" id="IPR012854">
    <property type="entry name" value="Cu_amine_oxidase-like_N"/>
</dbReference>
<dbReference type="RefSeq" id="WP_251872921.1">
    <property type="nucleotide sequence ID" value="NZ_CP098755.1"/>
</dbReference>
<keyword evidence="1" id="KW-0732">Signal</keyword>
<organism evidence="3 4">
    <name type="scientific">Brevibacillus ruminantium</name>
    <dbReference type="NCBI Taxonomy" id="2950604"/>
    <lineage>
        <taxon>Bacteria</taxon>
        <taxon>Bacillati</taxon>
        <taxon>Bacillota</taxon>
        <taxon>Bacilli</taxon>
        <taxon>Bacillales</taxon>
        <taxon>Paenibacillaceae</taxon>
        <taxon>Brevibacillus</taxon>
    </lineage>
</organism>
<keyword evidence="4" id="KW-1185">Reference proteome</keyword>
<name>A0ABY4WF96_9BACL</name>
<evidence type="ECO:0000313" key="4">
    <source>
        <dbReference type="Proteomes" id="UP001056500"/>
    </source>
</evidence>
<dbReference type="Proteomes" id="UP001056500">
    <property type="component" value="Chromosome"/>
</dbReference>
<gene>
    <name evidence="3" type="ORF">NDK47_00165</name>
</gene>
<protein>
    <submittedName>
        <fullName evidence="3">Copper amine oxidase N-terminal domain-containing protein</fullName>
    </submittedName>
</protein>
<sequence>MHISKRVLIGSLAGALLFTGGMLAGSNSAVAKKAAESIRVNFANIKLIANGKEIQNKAEPFTYNGNVYVPAATIANMFGIAQTWDNSTPAVRFESADRVASAPQYAGMQGQQNYPHPLDYVYALRPKFEKVVNIVNNKELVIPKMENDGTLTPISRMVHADMFYMLETNSQGTFINGYQIDKVKIEISKLFSRKIEPVTGSLSFNEETREFTEKMLNLDSNNNLKLVGIKIYGISDENVITKKHELLTQ</sequence>
<evidence type="ECO:0000259" key="2">
    <source>
        <dbReference type="Pfam" id="PF07833"/>
    </source>
</evidence>
<accession>A0ABY4WF96</accession>
<feature type="chain" id="PRO_5045504047" evidence="1">
    <location>
        <begin position="25"/>
        <end position="249"/>
    </location>
</feature>
<evidence type="ECO:0000313" key="3">
    <source>
        <dbReference type="EMBL" id="USG65833.1"/>
    </source>
</evidence>
<dbReference type="EMBL" id="CP098755">
    <property type="protein sequence ID" value="USG65833.1"/>
    <property type="molecule type" value="Genomic_DNA"/>
</dbReference>
<dbReference type="Gene3D" id="3.30.457.10">
    <property type="entry name" value="Copper amine oxidase-like, N-terminal domain"/>
    <property type="match status" value="1"/>
</dbReference>
<dbReference type="InterPro" id="IPR036582">
    <property type="entry name" value="Mao_N_sf"/>
</dbReference>
<proteinExistence type="predicted"/>
<reference evidence="3" key="1">
    <citation type="submission" date="2022-06" db="EMBL/GenBank/DDBJ databases">
        <title>Genome sequencing of Brevibacillus sp. BB3-R1.</title>
        <authorList>
            <person name="Heo J."/>
            <person name="Lee D."/>
            <person name="Won M."/>
            <person name="Han B.-H."/>
            <person name="Hong S.-B."/>
            <person name="Kwon S.-W."/>
        </authorList>
    </citation>
    <scope>NUCLEOTIDE SEQUENCE</scope>
    <source>
        <strain evidence="3">BB3-R1</strain>
    </source>
</reference>
<evidence type="ECO:0000256" key="1">
    <source>
        <dbReference type="SAM" id="SignalP"/>
    </source>
</evidence>
<feature type="domain" description="Copper amine oxidase-like N-terminal" evidence="2">
    <location>
        <begin position="27"/>
        <end position="91"/>
    </location>
</feature>
<dbReference type="SUPFAM" id="SSF55383">
    <property type="entry name" value="Copper amine oxidase, domain N"/>
    <property type="match status" value="1"/>
</dbReference>
<dbReference type="Pfam" id="PF07833">
    <property type="entry name" value="Cu_amine_oxidN1"/>
    <property type="match status" value="1"/>
</dbReference>
<feature type="signal peptide" evidence="1">
    <location>
        <begin position="1"/>
        <end position="24"/>
    </location>
</feature>